<proteinExistence type="predicted"/>
<dbReference type="EMBL" id="HACM01004902">
    <property type="protein sequence ID" value="CRZ05344.1"/>
    <property type="molecule type" value="Transcribed_RNA"/>
</dbReference>
<feature type="transmembrane region" description="Helical" evidence="1">
    <location>
        <begin position="344"/>
        <end position="363"/>
    </location>
</feature>
<dbReference type="PANTHER" id="PTHR16214">
    <property type="entry name" value="TRANSMEMBRANE PROTEIN 260"/>
    <property type="match status" value="1"/>
</dbReference>
<feature type="transmembrane region" description="Helical" evidence="1">
    <location>
        <begin position="159"/>
        <end position="188"/>
    </location>
</feature>
<feature type="transmembrane region" description="Helical" evidence="1">
    <location>
        <begin position="77"/>
        <end position="96"/>
    </location>
</feature>
<feature type="transmembrane region" description="Helical" evidence="1">
    <location>
        <begin position="54"/>
        <end position="70"/>
    </location>
</feature>
<keyword evidence="1" id="KW-0472">Membrane</keyword>
<evidence type="ECO:0000313" key="2">
    <source>
        <dbReference type="EMBL" id="CRZ05344.1"/>
    </source>
</evidence>
<organism evidence="2">
    <name type="scientific">Spongospora subterranea</name>
    <dbReference type="NCBI Taxonomy" id="70186"/>
    <lineage>
        <taxon>Eukaryota</taxon>
        <taxon>Sar</taxon>
        <taxon>Rhizaria</taxon>
        <taxon>Endomyxa</taxon>
        <taxon>Phytomyxea</taxon>
        <taxon>Plasmodiophorida</taxon>
        <taxon>Plasmodiophoridae</taxon>
        <taxon>Spongospora</taxon>
    </lineage>
</organism>
<keyword evidence="1" id="KW-1133">Transmembrane helix</keyword>
<reference evidence="2" key="1">
    <citation type="submission" date="2015-04" db="EMBL/GenBank/DDBJ databases">
        <title>The genome sequence of the plant pathogenic Rhizarian Plasmodiophora brassicae reveals insights in its biotrophic life cycle and the origin of chitin synthesis.</title>
        <authorList>
            <person name="Schwelm A."/>
            <person name="Fogelqvist J."/>
            <person name="Knaust A."/>
            <person name="Julke S."/>
            <person name="Lilja T."/>
            <person name="Dhandapani V."/>
            <person name="Bonilla-Rosso G."/>
            <person name="Karlsson M."/>
            <person name="Shevchenko A."/>
            <person name="Choi S.R."/>
            <person name="Kim H.G."/>
            <person name="Park J.Y."/>
            <person name="Lim Y.P."/>
            <person name="Ludwig-Muller J."/>
            <person name="Dixelius C."/>
        </authorList>
    </citation>
    <scope>NUCLEOTIDE SEQUENCE</scope>
    <source>
        <tissue evidence="2">Potato root galls</tissue>
    </source>
</reference>
<sequence length="681" mass="76154">RYMKTPDRFAMDARVMFILLAIVLLLTAPRYMTGGDSGELAACACTGSIPHPPGYPLFTMIYGIWLRLTISFFTSPAICLHALSCILSISASYQLFSTLYPRFTNKYIGATVATMFTLSPIVWEYGVQAEVFPLHILAISVLLRLTFSCFTTPVNLRYIHLSAFISGLALCNQHTSILFIIPIAAMVLTHHRKAIIRLRPFFQIAGSFLLGLMPYLYIPIASTSKIWQSWGDQTSLRGFLRHVLRSDYGTFKLAQSPDDDFAFLSNFVNVFPLLFQHYCSTPALLITSALAVVGVIHAWRHDEEDVAVAARSIVITFIVYVVIFCSLVNSSVEVPLNVAVISRFWQQTDLIVFLFGGIGFGTLPEHISQPSAMFLVAAYIASSSGIRMMAMASSSLLESFARATIESFPLYSLLFVNGDLNITLFRYLQDCEMLRPDVTTINTGFLLSPWFFHAYHDEISHVKFPRSWINNPHPQPDFSVAKLLEHNVAELGNNIFFCGGAPPDVAAQRDLVLLPWGLCLRALHRSIPVSNTFFVDSFKAMPKLPPFDPVLHSPSSWEFMLFIDTYRAKIDLFNVITSSTSNIENNDVLNVAKQIADDIFRDRFTVGKDENPLSPRLLESAGLVYGKWSQAQTESKHTILAQKRMLDSWTEVVKSMASPRPEIIAAVRDRINPFTGGAVSM</sequence>
<dbReference type="InterPro" id="IPR021280">
    <property type="entry name" value="TMEM260-like"/>
</dbReference>
<feature type="transmembrane region" description="Helical" evidence="1">
    <location>
        <begin position="200"/>
        <end position="218"/>
    </location>
</feature>
<feature type="transmembrane region" description="Helical" evidence="1">
    <location>
        <begin position="134"/>
        <end position="153"/>
    </location>
</feature>
<feature type="transmembrane region" description="Helical" evidence="1">
    <location>
        <begin position="275"/>
        <end position="296"/>
    </location>
</feature>
<feature type="transmembrane region" description="Helical" evidence="1">
    <location>
        <begin position="372"/>
        <end position="390"/>
    </location>
</feature>
<accession>A0A0H5RA97</accession>
<dbReference type="InterPro" id="IPR052724">
    <property type="entry name" value="GT117_domain-containing"/>
</dbReference>
<feature type="transmembrane region" description="Helical" evidence="1">
    <location>
        <begin position="108"/>
        <end position="127"/>
    </location>
</feature>
<feature type="non-terminal residue" evidence="2">
    <location>
        <position position="1"/>
    </location>
</feature>
<dbReference type="PANTHER" id="PTHR16214:SF3">
    <property type="entry name" value="TRANSMEMBRANE PROTEIN 260"/>
    <property type="match status" value="1"/>
</dbReference>
<feature type="transmembrane region" description="Helical" evidence="1">
    <location>
        <begin position="308"/>
        <end position="332"/>
    </location>
</feature>
<dbReference type="Pfam" id="PF11028">
    <property type="entry name" value="TMEM260-like"/>
    <property type="match status" value="1"/>
</dbReference>
<name>A0A0H5RA97_9EUKA</name>
<keyword evidence="1" id="KW-0812">Transmembrane</keyword>
<dbReference type="AlphaFoldDB" id="A0A0H5RA97"/>
<protein>
    <recommendedName>
        <fullName evidence="3">DUF2723 domain-containing protein</fullName>
    </recommendedName>
</protein>
<evidence type="ECO:0008006" key="3">
    <source>
        <dbReference type="Google" id="ProtNLM"/>
    </source>
</evidence>
<evidence type="ECO:0000256" key="1">
    <source>
        <dbReference type="SAM" id="Phobius"/>
    </source>
</evidence>